<reference evidence="2 3" key="1">
    <citation type="submission" date="2020-06" db="EMBL/GenBank/DDBJ databases">
        <title>Transcriptomic and genomic resources for Thalictrum thalictroides and T. hernandezii: Facilitating candidate gene discovery in an emerging model plant lineage.</title>
        <authorList>
            <person name="Arias T."/>
            <person name="Riano-Pachon D.M."/>
            <person name="Di Stilio V.S."/>
        </authorList>
    </citation>
    <scope>NUCLEOTIDE SEQUENCE [LARGE SCALE GENOMIC DNA]</scope>
    <source>
        <strain evidence="3">cv. WT478/WT964</strain>
        <tissue evidence="2">Leaves</tissue>
    </source>
</reference>
<feature type="domain" description="Neprosin activation peptide" evidence="1">
    <location>
        <begin position="1"/>
        <end position="65"/>
    </location>
</feature>
<organism evidence="2 3">
    <name type="scientific">Thalictrum thalictroides</name>
    <name type="common">Rue-anemone</name>
    <name type="synonym">Anemone thalictroides</name>
    <dbReference type="NCBI Taxonomy" id="46969"/>
    <lineage>
        <taxon>Eukaryota</taxon>
        <taxon>Viridiplantae</taxon>
        <taxon>Streptophyta</taxon>
        <taxon>Embryophyta</taxon>
        <taxon>Tracheophyta</taxon>
        <taxon>Spermatophyta</taxon>
        <taxon>Magnoliopsida</taxon>
        <taxon>Ranunculales</taxon>
        <taxon>Ranunculaceae</taxon>
        <taxon>Thalictroideae</taxon>
        <taxon>Thalictrum</taxon>
    </lineage>
</organism>
<dbReference type="Pfam" id="PF14365">
    <property type="entry name" value="Neprosin_AP"/>
    <property type="match status" value="1"/>
</dbReference>
<comment type="caution">
    <text evidence="2">The sequence shown here is derived from an EMBL/GenBank/DDBJ whole genome shotgun (WGS) entry which is preliminary data.</text>
</comment>
<evidence type="ECO:0000313" key="2">
    <source>
        <dbReference type="EMBL" id="KAF5194432.1"/>
    </source>
</evidence>
<dbReference type="Proteomes" id="UP000554482">
    <property type="component" value="Unassembled WGS sequence"/>
</dbReference>
<protein>
    <recommendedName>
        <fullName evidence="1">Neprosin activation peptide domain-containing protein</fullName>
    </recommendedName>
</protein>
<dbReference type="AlphaFoldDB" id="A0A7J6WE47"/>
<dbReference type="OrthoDB" id="1936109at2759"/>
<evidence type="ECO:0000259" key="1">
    <source>
        <dbReference type="Pfam" id="PF14365"/>
    </source>
</evidence>
<keyword evidence="3" id="KW-1185">Reference proteome</keyword>
<proteinExistence type="predicted"/>
<dbReference type="EMBL" id="JABWDY010018702">
    <property type="protein sequence ID" value="KAF5194432.1"/>
    <property type="molecule type" value="Genomic_DNA"/>
</dbReference>
<gene>
    <name evidence="2" type="ORF">FRX31_015981</name>
</gene>
<dbReference type="InterPro" id="IPR025521">
    <property type="entry name" value="Neprosin_propep"/>
</dbReference>
<sequence>MRPSSVPKKVDNGTLSTTKTRHFNFTLAMPNPMNCPLGTVPIRRTSKADLIRAKSFTETFAAKIHPQTVLTPGRHVSRGLL</sequence>
<evidence type="ECO:0000313" key="3">
    <source>
        <dbReference type="Proteomes" id="UP000554482"/>
    </source>
</evidence>
<name>A0A7J6WE47_THATH</name>
<accession>A0A7J6WE47</accession>